<dbReference type="Proteomes" id="UP000224974">
    <property type="component" value="Unassembled WGS sequence"/>
</dbReference>
<sequence>MKYNLPVCHHCGEKNSVRKHGIARTGVQRFYCMACKRSFQDKYIYHSCEDKIIKKVKSEIDNGISYVDISRKFGIELRLVHRYISRLTKEGSI</sequence>
<dbReference type="OrthoDB" id="9783238at2"/>
<keyword evidence="3" id="KW-1185">Reference proteome</keyword>
<organism evidence="1 3">
    <name type="scientific">Budvicia aquatica</name>
    <dbReference type="NCBI Taxonomy" id="82979"/>
    <lineage>
        <taxon>Bacteria</taxon>
        <taxon>Pseudomonadati</taxon>
        <taxon>Pseudomonadota</taxon>
        <taxon>Gammaproteobacteria</taxon>
        <taxon>Enterobacterales</taxon>
        <taxon>Budviciaceae</taxon>
        <taxon>Budvicia</taxon>
    </lineage>
</organism>
<evidence type="ECO:0000313" key="1">
    <source>
        <dbReference type="EMBL" id="PHI29825.1"/>
    </source>
</evidence>
<protein>
    <submittedName>
        <fullName evidence="2">Transposase and inactivated derivatives</fullName>
    </submittedName>
</protein>
<dbReference type="Proteomes" id="UP000373449">
    <property type="component" value="Unassembled WGS sequence"/>
</dbReference>
<dbReference type="AlphaFoldDB" id="A0A2C6DN22"/>
<gene>
    <name evidence="1" type="ORF">CRN84_10970</name>
    <name evidence="2" type="ORF">NCTC12282_03176</name>
</gene>
<evidence type="ECO:0000313" key="4">
    <source>
        <dbReference type="Proteomes" id="UP000373449"/>
    </source>
</evidence>
<proteinExistence type="predicted"/>
<dbReference type="Pfam" id="PF13412">
    <property type="entry name" value="HTH_24"/>
    <property type="match status" value="1"/>
</dbReference>
<evidence type="ECO:0000313" key="3">
    <source>
        <dbReference type="Proteomes" id="UP000224974"/>
    </source>
</evidence>
<dbReference type="RefSeq" id="WP_099044127.1">
    <property type="nucleotide sequence ID" value="NZ_CAADJA010000002.1"/>
</dbReference>
<name>A0A2C6DN22_9GAMM</name>
<reference evidence="2 4" key="3">
    <citation type="submission" date="2019-03" db="EMBL/GenBank/DDBJ databases">
        <authorList>
            <consortium name="Pathogen Informatics"/>
        </authorList>
    </citation>
    <scope>NUCLEOTIDE SEQUENCE [LARGE SCALE GENOMIC DNA]</scope>
    <source>
        <strain evidence="2 4">NCTC12282</strain>
    </source>
</reference>
<evidence type="ECO:0000313" key="2">
    <source>
        <dbReference type="EMBL" id="VFS48396.1"/>
    </source>
</evidence>
<accession>A0A2C6DN22</accession>
<dbReference type="EMBL" id="PDDX01000001">
    <property type="protein sequence ID" value="PHI29825.1"/>
    <property type="molecule type" value="Genomic_DNA"/>
</dbReference>
<reference evidence="1" key="1">
    <citation type="submission" date="2017-09" db="EMBL/GenBank/DDBJ databases">
        <title>FDA dAtabase for Regulatory Grade micrObial Sequences (FDA-ARGOS): Supporting development and validation of Infectious Disease Dx tests.</title>
        <authorList>
            <person name="Minogue T."/>
            <person name="Wolcott M."/>
            <person name="Wasieloski L."/>
            <person name="Aguilar W."/>
            <person name="Moore D."/>
            <person name="Tallon L.J."/>
            <person name="Sadzewicz L."/>
            <person name="Ott S."/>
            <person name="Zhao X."/>
            <person name="Nagaraj S."/>
            <person name="Vavikolanu K."/>
            <person name="Aluvathingal J."/>
            <person name="Nadendla S."/>
            <person name="Sichtig H."/>
        </authorList>
    </citation>
    <scope>NUCLEOTIDE SEQUENCE</scope>
    <source>
        <strain evidence="1">FDAARGOS_387</strain>
    </source>
</reference>
<reference evidence="3" key="2">
    <citation type="submission" date="2017-09" db="EMBL/GenBank/DDBJ databases">
        <title>FDA dAtabase for Regulatory Grade micrObial Sequences (FDA-ARGOS): Supporting development and validation of Infectious Disease Dx tests.</title>
        <authorList>
            <person name="Minogue T."/>
            <person name="Wolcott M."/>
            <person name="Wasieloski L."/>
            <person name="Aguilar W."/>
            <person name="Moore D."/>
            <person name="Tallon L."/>
            <person name="Sadzewicz L."/>
            <person name="Ott S."/>
            <person name="Zhao X."/>
            <person name="Nagaraj S."/>
            <person name="Vavikolanu K."/>
            <person name="Aluvathingal J."/>
            <person name="Nadendla S."/>
            <person name="Sichtig H."/>
        </authorList>
    </citation>
    <scope>NUCLEOTIDE SEQUENCE [LARGE SCALE GENOMIC DNA]</scope>
    <source>
        <strain evidence="3">FDAARGOS_387</strain>
    </source>
</reference>
<dbReference type="EMBL" id="CAADJA010000002">
    <property type="protein sequence ID" value="VFS48396.1"/>
    <property type="molecule type" value="Genomic_DNA"/>
</dbReference>